<evidence type="ECO:0000256" key="4">
    <source>
        <dbReference type="ARBA" id="ARBA00022679"/>
    </source>
</evidence>
<comment type="caution">
    <text evidence="9">The sequence shown here is derived from an EMBL/GenBank/DDBJ whole genome shotgun (WGS) entry which is preliminary data.</text>
</comment>
<dbReference type="PRINTS" id="PR00344">
    <property type="entry name" value="BCTRLSENSOR"/>
</dbReference>
<feature type="domain" description="Histidine kinase" evidence="8">
    <location>
        <begin position="479"/>
        <end position="695"/>
    </location>
</feature>
<dbReference type="GO" id="GO:0005524">
    <property type="term" value="F:ATP binding"/>
    <property type="evidence" value="ECO:0007669"/>
    <property type="project" value="UniProtKB-KW"/>
</dbReference>
<dbReference type="InterPro" id="IPR036097">
    <property type="entry name" value="HisK_dim/P_sf"/>
</dbReference>
<dbReference type="Gene3D" id="3.30.565.10">
    <property type="entry name" value="Histidine kinase-like ATPase, C-terminal domain"/>
    <property type="match status" value="1"/>
</dbReference>
<dbReference type="InterPro" id="IPR003661">
    <property type="entry name" value="HisK_dim/P_dom"/>
</dbReference>
<dbReference type="InterPro" id="IPR004358">
    <property type="entry name" value="Sig_transdc_His_kin-like_C"/>
</dbReference>
<dbReference type="InterPro" id="IPR011990">
    <property type="entry name" value="TPR-like_helical_dom_sf"/>
</dbReference>
<dbReference type="Pfam" id="PF00512">
    <property type="entry name" value="HisKA"/>
    <property type="match status" value="1"/>
</dbReference>
<evidence type="ECO:0000256" key="6">
    <source>
        <dbReference type="ARBA" id="ARBA00023012"/>
    </source>
</evidence>
<dbReference type="InterPro" id="IPR003594">
    <property type="entry name" value="HATPase_dom"/>
</dbReference>
<dbReference type="InterPro" id="IPR036890">
    <property type="entry name" value="HATPase_C_sf"/>
</dbReference>
<keyword evidence="7" id="KW-0472">Membrane</keyword>
<dbReference type="PANTHER" id="PTHR43711">
    <property type="entry name" value="TWO-COMPONENT HISTIDINE KINASE"/>
    <property type="match status" value="1"/>
</dbReference>
<evidence type="ECO:0000256" key="5">
    <source>
        <dbReference type="ARBA" id="ARBA00022777"/>
    </source>
</evidence>
<comment type="catalytic activity">
    <reaction evidence="1">
        <text>ATP + protein L-histidine = ADP + protein N-phospho-L-histidine.</text>
        <dbReference type="EC" id="2.7.13.3"/>
    </reaction>
</comment>
<evidence type="ECO:0000256" key="2">
    <source>
        <dbReference type="ARBA" id="ARBA00012438"/>
    </source>
</evidence>
<dbReference type="CDD" id="cd00082">
    <property type="entry name" value="HisKA"/>
    <property type="match status" value="1"/>
</dbReference>
<dbReference type="SUPFAM" id="SSF47384">
    <property type="entry name" value="Homodimeric domain of signal transducing histidine kinase"/>
    <property type="match status" value="1"/>
</dbReference>
<keyword evidence="5" id="KW-0418">Kinase</keyword>
<dbReference type="EMBL" id="JBHSGU010000002">
    <property type="protein sequence ID" value="MFC4700238.1"/>
    <property type="molecule type" value="Genomic_DNA"/>
</dbReference>
<name>A0ABV9LX32_9ALTE</name>
<dbReference type="SMART" id="SM00387">
    <property type="entry name" value="HATPase_c"/>
    <property type="match status" value="1"/>
</dbReference>
<keyword evidence="10" id="KW-1185">Reference proteome</keyword>
<keyword evidence="9" id="KW-0547">Nucleotide-binding</keyword>
<reference evidence="10" key="1">
    <citation type="journal article" date="2019" name="Int. J. Syst. Evol. Microbiol.">
        <title>The Global Catalogue of Microorganisms (GCM) 10K type strain sequencing project: providing services to taxonomists for standard genome sequencing and annotation.</title>
        <authorList>
            <consortium name="The Broad Institute Genomics Platform"/>
            <consortium name="The Broad Institute Genome Sequencing Center for Infectious Disease"/>
            <person name="Wu L."/>
            <person name="Ma J."/>
        </authorList>
    </citation>
    <scope>NUCLEOTIDE SEQUENCE [LARGE SCALE GENOMIC DNA]</scope>
    <source>
        <strain evidence="10">KACC 12507</strain>
    </source>
</reference>
<sequence>MRYLRAFVCFGLLIVTTKLMANAEFIRLKDSADTIRSCWLKCPADAMESGQAVRTYLAGRTELSQSEINQYAIISGYLPRVYIDRGEHQVAEQIVSDFLSKNIEPSNPVDKARAIVNLGIVYKNTGRNLLARDTYLAALDIYRAADVKNAVGNVLNNLALVSSSNGDTGEAIKYLLEALPLVEENANPLAFASTLSNLGAMHIDLAQFDAARNYLDRSQAVLDTLDFSRKHVEVINYRVRLETDLGNKELARELAQRASESAAENEFYDLHSHSQYQLGRIAFNDKAFDLALSHFETAKNVLETTQSLSARLRIDYFIAQIALENEELDEAEKIVNSALDIANSQGLGLEILRFQHLLVNVYKAKGEHQTALREFDTLFNTYKERVTKDKENQVSQYSVLLHEEEKQRKLAELSEENALQTSELLKEKQSRQQYIFSSGAVLLLLVGSLIVLYQRRKLAIFKAKKAQELVERKNQMLSDVSHELRTPLAAIKLQIEMLEYQIAEDPKQTYSIVHNKIASLNGLINDVFQLAKADAGELDIVFAKIKVRAWLEKTVATYEPLVNDAGLSILLKVEFDYDLMLTGDERRLSQVLDNLIANSCRYTDAQGEIVVTASATQSHCIICIEDSSPGISKEHLPQLFERLYRVDKSRSRESGGSGLGLSICQALVKEHGGKIRAENSDLGGLKVEFTLPLFQDGDRDE</sequence>
<dbReference type="Pfam" id="PF13424">
    <property type="entry name" value="TPR_12"/>
    <property type="match status" value="1"/>
</dbReference>
<organism evidence="9 10">
    <name type="scientific">Glaciecola siphonariae</name>
    <dbReference type="NCBI Taxonomy" id="521012"/>
    <lineage>
        <taxon>Bacteria</taxon>
        <taxon>Pseudomonadati</taxon>
        <taxon>Pseudomonadota</taxon>
        <taxon>Gammaproteobacteria</taxon>
        <taxon>Alteromonadales</taxon>
        <taxon>Alteromonadaceae</taxon>
        <taxon>Glaciecola</taxon>
    </lineage>
</organism>
<evidence type="ECO:0000313" key="10">
    <source>
        <dbReference type="Proteomes" id="UP001595897"/>
    </source>
</evidence>
<dbReference type="InterPro" id="IPR005467">
    <property type="entry name" value="His_kinase_dom"/>
</dbReference>
<dbReference type="PANTHER" id="PTHR43711:SF1">
    <property type="entry name" value="HISTIDINE KINASE 1"/>
    <property type="match status" value="1"/>
</dbReference>
<dbReference type="EC" id="2.7.13.3" evidence="2"/>
<keyword evidence="4" id="KW-0808">Transferase</keyword>
<evidence type="ECO:0000256" key="1">
    <source>
        <dbReference type="ARBA" id="ARBA00000085"/>
    </source>
</evidence>
<dbReference type="Proteomes" id="UP001595897">
    <property type="component" value="Unassembled WGS sequence"/>
</dbReference>
<protein>
    <recommendedName>
        <fullName evidence="2">histidine kinase</fullName>
        <ecNumber evidence="2">2.7.13.3</ecNumber>
    </recommendedName>
</protein>
<keyword evidence="6" id="KW-0902">Two-component regulatory system</keyword>
<evidence type="ECO:0000259" key="8">
    <source>
        <dbReference type="PROSITE" id="PS50109"/>
    </source>
</evidence>
<evidence type="ECO:0000256" key="7">
    <source>
        <dbReference type="SAM" id="Phobius"/>
    </source>
</evidence>
<dbReference type="Gene3D" id="1.10.287.130">
    <property type="match status" value="1"/>
</dbReference>
<keyword evidence="3" id="KW-0597">Phosphoprotein</keyword>
<dbReference type="InterPro" id="IPR050736">
    <property type="entry name" value="Sensor_HK_Regulatory"/>
</dbReference>
<dbReference type="SUPFAM" id="SSF48452">
    <property type="entry name" value="TPR-like"/>
    <property type="match status" value="2"/>
</dbReference>
<dbReference type="Gene3D" id="1.25.40.10">
    <property type="entry name" value="Tetratricopeptide repeat domain"/>
    <property type="match status" value="2"/>
</dbReference>
<gene>
    <name evidence="9" type="ORF">ACFO4O_08730</name>
</gene>
<dbReference type="SMART" id="SM00028">
    <property type="entry name" value="TPR"/>
    <property type="match status" value="5"/>
</dbReference>
<dbReference type="SMART" id="SM00388">
    <property type="entry name" value="HisKA"/>
    <property type="match status" value="1"/>
</dbReference>
<evidence type="ECO:0000313" key="9">
    <source>
        <dbReference type="EMBL" id="MFC4700238.1"/>
    </source>
</evidence>
<proteinExistence type="predicted"/>
<accession>A0ABV9LX32</accession>
<dbReference type="Pfam" id="PF13374">
    <property type="entry name" value="TPR_10"/>
    <property type="match status" value="1"/>
</dbReference>
<evidence type="ECO:0000256" key="3">
    <source>
        <dbReference type="ARBA" id="ARBA00022553"/>
    </source>
</evidence>
<dbReference type="PROSITE" id="PS50109">
    <property type="entry name" value="HIS_KIN"/>
    <property type="match status" value="1"/>
</dbReference>
<keyword evidence="7" id="KW-0812">Transmembrane</keyword>
<keyword evidence="9" id="KW-0067">ATP-binding</keyword>
<dbReference type="Pfam" id="PF02518">
    <property type="entry name" value="HATPase_c"/>
    <property type="match status" value="1"/>
</dbReference>
<keyword evidence="7" id="KW-1133">Transmembrane helix</keyword>
<dbReference type="RefSeq" id="WP_382407482.1">
    <property type="nucleotide sequence ID" value="NZ_JBHSGU010000002.1"/>
</dbReference>
<dbReference type="InterPro" id="IPR019734">
    <property type="entry name" value="TPR_rpt"/>
</dbReference>
<feature type="transmembrane region" description="Helical" evidence="7">
    <location>
        <begin position="434"/>
        <end position="453"/>
    </location>
</feature>
<dbReference type="SUPFAM" id="SSF55874">
    <property type="entry name" value="ATPase domain of HSP90 chaperone/DNA topoisomerase II/histidine kinase"/>
    <property type="match status" value="1"/>
</dbReference>